<name>A0A2J7ZG60_9CHLO</name>
<evidence type="ECO:0000313" key="2">
    <source>
        <dbReference type="EMBL" id="PNG99263.1"/>
    </source>
</evidence>
<accession>A0A2J7ZG60</accession>
<feature type="region of interest" description="Disordered" evidence="1">
    <location>
        <begin position="159"/>
        <end position="179"/>
    </location>
</feature>
<sequence length="294" mass="31279">PPAPCCAGEVLRCELLLHNRGAHAHTLAFSLAAVNCVTAAPQHAQHDAQPYHHHHHHQVLHPQLAQQYQQPPYMPYGQQQQQPLPYGQQQQQPVAFGQQHRHTGSGSFHAPGHAHAMSQTAMQYGATAQQAAAMYGAPYYPPGAAAPPPYYQARHPRTYDGHTTVGSAASGQQQQPQPYPGYGPYGAAAPHHASAVQQQDAANAAGAAEHGIDPGVVLVGAVHNVHVAVEARSTGRHPFALTFAHPGLYQLFVHEVAAVPQGADAGLWAAGRQGQAPTPQRVYASVDRLTVLCT</sequence>
<dbReference type="EMBL" id="PGGS01003501">
    <property type="protein sequence ID" value="PNG99263.1"/>
    <property type="molecule type" value="Genomic_DNA"/>
</dbReference>
<evidence type="ECO:0000313" key="3">
    <source>
        <dbReference type="Proteomes" id="UP000236333"/>
    </source>
</evidence>
<feature type="non-terminal residue" evidence="2">
    <location>
        <position position="1"/>
    </location>
</feature>
<dbReference type="AlphaFoldDB" id="A0A2J7ZG60"/>
<protein>
    <submittedName>
        <fullName evidence="2">Uncharacterized protein</fullName>
    </submittedName>
</protein>
<evidence type="ECO:0000256" key="1">
    <source>
        <dbReference type="SAM" id="MobiDB-lite"/>
    </source>
</evidence>
<feature type="compositionally biased region" description="Low complexity" evidence="1">
    <location>
        <begin position="165"/>
        <end position="179"/>
    </location>
</feature>
<keyword evidence="3" id="KW-1185">Reference proteome</keyword>
<gene>
    <name evidence="2" type="ORF">TSOC_014964</name>
</gene>
<reference evidence="2 3" key="1">
    <citation type="journal article" date="2017" name="Mol. Biol. Evol.">
        <title>The 4-celled Tetrabaena socialis nuclear genome reveals the essential components for genetic control of cell number at the origin of multicellularity in the volvocine lineage.</title>
        <authorList>
            <person name="Featherston J."/>
            <person name="Arakaki Y."/>
            <person name="Hanschen E.R."/>
            <person name="Ferris P.J."/>
            <person name="Michod R.E."/>
            <person name="Olson B.J.S.C."/>
            <person name="Nozaki H."/>
            <person name="Durand P.M."/>
        </authorList>
    </citation>
    <scope>NUCLEOTIDE SEQUENCE [LARGE SCALE GENOMIC DNA]</scope>
    <source>
        <strain evidence="2 3">NIES-571</strain>
    </source>
</reference>
<feature type="region of interest" description="Disordered" evidence="1">
    <location>
        <begin position="76"/>
        <end position="116"/>
    </location>
</feature>
<feature type="compositionally biased region" description="Low complexity" evidence="1">
    <location>
        <begin position="76"/>
        <end position="98"/>
    </location>
</feature>
<dbReference type="OrthoDB" id="27962at2759"/>
<organism evidence="2 3">
    <name type="scientific">Tetrabaena socialis</name>
    <dbReference type="NCBI Taxonomy" id="47790"/>
    <lineage>
        <taxon>Eukaryota</taxon>
        <taxon>Viridiplantae</taxon>
        <taxon>Chlorophyta</taxon>
        <taxon>core chlorophytes</taxon>
        <taxon>Chlorophyceae</taxon>
        <taxon>CS clade</taxon>
        <taxon>Chlamydomonadales</taxon>
        <taxon>Tetrabaenaceae</taxon>
        <taxon>Tetrabaena</taxon>
    </lineage>
</organism>
<dbReference type="Proteomes" id="UP000236333">
    <property type="component" value="Unassembled WGS sequence"/>
</dbReference>
<proteinExistence type="predicted"/>
<comment type="caution">
    <text evidence="2">The sequence shown here is derived from an EMBL/GenBank/DDBJ whole genome shotgun (WGS) entry which is preliminary data.</text>
</comment>